<dbReference type="InterPro" id="IPR010496">
    <property type="entry name" value="AL/BT2_dom"/>
</dbReference>
<reference evidence="4" key="1">
    <citation type="journal article" date="2019" name="Int. J. Syst. Evol. Microbiol.">
        <title>The Global Catalogue of Microorganisms (GCM) 10K type strain sequencing project: providing services to taxonomists for standard genome sequencing and annotation.</title>
        <authorList>
            <consortium name="The Broad Institute Genomics Platform"/>
            <consortium name="The Broad Institute Genome Sequencing Center for Infectious Disease"/>
            <person name="Wu L."/>
            <person name="Ma J."/>
        </authorList>
    </citation>
    <scope>NUCLEOTIDE SEQUENCE [LARGE SCALE GENOMIC DNA]</scope>
    <source>
        <strain evidence="4">JCM 16545</strain>
    </source>
</reference>
<keyword evidence="4" id="KW-1185">Reference proteome</keyword>
<dbReference type="Pfam" id="PF06439">
    <property type="entry name" value="3keto-disac_hyd"/>
    <property type="match status" value="1"/>
</dbReference>
<evidence type="ECO:0000259" key="2">
    <source>
        <dbReference type="Pfam" id="PF06439"/>
    </source>
</evidence>
<accession>A0ABW4WYN8</accession>
<feature type="region of interest" description="Disordered" evidence="1">
    <location>
        <begin position="1"/>
        <end position="29"/>
    </location>
</feature>
<gene>
    <name evidence="3" type="ORF">ACFSKU_12470</name>
</gene>
<name>A0ABW4WYN8_9BACT</name>
<dbReference type="Gene3D" id="2.60.120.560">
    <property type="entry name" value="Exo-inulinase, domain 1"/>
    <property type="match status" value="1"/>
</dbReference>
<evidence type="ECO:0000313" key="3">
    <source>
        <dbReference type="EMBL" id="MFD2067702.1"/>
    </source>
</evidence>
<sequence length="226" mass="25168">MAEQGDPKDTEVWEPQPKVVTPGNGTAPPSDAVVLFDGQDLFMWESAEGGPAQWKVEDGSFTVIKGAGNIKTKEKFGDIQLHIEWRAPEKIEGKGQGRGNSGILFQERYELQILDSYQNKTYANGHAGSIYKQAIPLVNAMKKPGEWNLFDVFYMAPRFSEEGKLEKPATMTVLLNGVLVQNHTEIKGTTEYIVPPNVHPHGKAAIALQDHENPVSFRNIWVRRLA</sequence>
<protein>
    <submittedName>
        <fullName evidence="3">DUF1080 domain-containing protein</fullName>
    </submittedName>
</protein>
<proteinExistence type="predicted"/>
<organism evidence="3 4">
    <name type="scientific">Pontibacter silvestris</name>
    <dbReference type="NCBI Taxonomy" id="2305183"/>
    <lineage>
        <taxon>Bacteria</taxon>
        <taxon>Pseudomonadati</taxon>
        <taxon>Bacteroidota</taxon>
        <taxon>Cytophagia</taxon>
        <taxon>Cytophagales</taxon>
        <taxon>Hymenobacteraceae</taxon>
        <taxon>Pontibacter</taxon>
    </lineage>
</organism>
<feature type="domain" description="3-keto-alpha-glucoside-1,2-lyase/3-keto-2-hydroxy-glucal hydratase" evidence="2">
    <location>
        <begin position="32"/>
        <end position="223"/>
    </location>
</feature>
<dbReference type="Proteomes" id="UP001597369">
    <property type="component" value="Unassembled WGS sequence"/>
</dbReference>
<feature type="compositionally biased region" description="Basic and acidic residues" evidence="1">
    <location>
        <begin position="1"/>
        <end position="11"/>
    </location>
</feature>
<evidence type="ECO:0000256" key="1">
    <source>
        <dbReference type="SAM" id="MobiDB-lite"/>
    </source>
</evidence>
<evidence type="ECO:0000313" key="4">
    <source>
        <dbReference type="Proteomes" id="UP001597369"/>
    </source>
</evidence>
<dbReference type="EMBL" id="JBHUHV010000037">
    <property type="protein sequence ID" value="MFD2067702.1"/>
    <property type="molecule type" value="Genomic_DNA"/>
</dbReference>
<dbReference type="RefSeq" id="WP_229957864.1">
    <property type="nucleotide sequence ID" value="NZ_JAJJWI010000002.1"/>
</dbReference>
<comment type="caution">
    <text evidence="3">The sequence shown here is derived from an EMBL/GenBank/DDBJ whole genome shotgun (WGS) entry which is preliminary data.</text>
</comment>